<dbReference type="Gene3D" id="3.30.420.10">
    <property type="entry name" value="Ribonuclease H-like superfamily/Ribonuclease H"/>
    <property type="match status" value="1"/>
</dbReference>
<dbReference type="KEGG" id="spue:AB5L97_03405"/>
<sequence length="402" mass="43950">MSKNKVIVLAVLEGGMSKAEAARRYGISRQWVHQLIARHAAEGEAGLEARSRRPRTSPQQTPANVQERILVLRADLQAKGLDSGAETIAAHLGREGLPVPASTTIHRILRAAGAVAPEPHKRPKSSLRRFAAAQPNETWQSDFTHWHLADGTDTEIIDFLDDHSRCLLHLTAHPRTTGAIVVDAFLDTAQEHGLPASTLTDNGMVYTTRLAGGKGGRNAFETLIAGLGITQKNGSPGHPQTQGKIERFHQTLKKWLHSQPPAQTIEDLNDQLTRFRHVYNHERPHRALGRHTPAEAYAQTPKAGPAAAAQGAHFRVRVDRVDADGKVTLRHAGRLRHLGIGRAHRHKRLILLVHDAEATAIEHGTGEILAEFTINPTRGYQPKKQNTPGPKTGGVNDVPPHP</sequence>
<dbReference type="KEGG" id="spue:AB5L97_13110"/>
<organism evidence="3">
    <name type="scientific">Sinomonas puerhi</name>
    <dbReference type="NCBI Taxonomy" id="3238584"/>
    <lineage>
        <taxon>Bacteria</taxon>
        <taxon>Bacillati</taxon>
        <taxon>Actinomycetota</taxon>
        <taxon>Actinomycetes</taxon>
        <taxon>Micrococcales</taxon>
        <taxon>Micrococcaceae</taxon>
        <taxon>Sinomonas</taxon>
    </lineage>
</organism>
<dbReference type="InterPro" id="IPR036397">
    <property type="entry name" value="RNaseH_sf"/>
</dbReference>
<feature type="domain" description="Integrase catalytic" evidence="2">
    <location>
        <begin position="131"/>
        <end position="301"/>
    </location>
</feature>
<feature type="compositionally biased region" description="Polar residues" evidence="1">
    <location>
        <begin position="376"/>
        <end position="389"/>
    </location>
</feature>
<dbReference type="GO" id="GO:0015074">
    <property type="term" value="P:DNA integration"/>
    <property type="evidence" value="ECO:0007669"/>
    <property type="project" value="InterPro"/>
</dbReference>
<dbReference type="RefSeq" id="WP_369044993.1">
    <property type="nucleotide sequence ID" value="NZ_CP163302.1"/>
</dbReference>
<dbReference type="InterPro" id="IPR001584">
    <property type="entry name" value="Integrase_cat-core"/>
</dbReference>
<accession>A0AB39KZS8</accession>
<gene>
    <name evidence="4" type="ORF">AB5L97_03405</name>
    <name evidence="3" type="ORF">AB5L97_13110</name>
</gene>
<dbReference type="Gene3D" id="1.10.10.10">
    <property type="entry name" value="Winged helix-like DNA-binding domain superfamily/Winged helix DNA-binding domain"/>
    <property type="match status" value="1"/>
</dbReference>
<dbReference type="InterPro" id="IPR012337">
    <property type="entry name" value="RNaseH-like_sf"/>
</dbReference>
<dbReference type="InterPro" id="IPR047656">
    <property type="entry name" value="IS481-like_transpos"/>
</dbReference>
<dbReference type="InterPro" id="IPR036388">
    <property type="entry name" value="WH-like_DNA-bd_sf"/>
</dbReference>
<feature type="region of interest" description="Disordered" evidence="1">
    <location>
        <begin position="376"/>
        <end position="402"/>
    </location>
</feature>
<dbReference type="EMBL" id="CP163302">
    <property type="protein sequence ID" value="XDP44216.1"/>
    <property type="molecule type" value="Genomic_DNA"/>
</dbReference>
<dbReference type="Pfam" id="PF13683">
    <property type="entry name" value="rve_3"/>
    <property type="match status" value="1"/>
</dbReference>
<dbReference type="InterPro" id="IPR009057">
    <property type="entry name" value="Homeodomain-like_sf"/>
</dbReference>
<dbReference type="EMBL" id="CP163302">
    <property type="protein sequence ID" value="XDP46082.1"/>
    <property type="molecule type" value="Genomic_DNA"/>
</dbReference>
<dbReference type="Pfam" id="PF13565">
    <property type="entry name" value="HTH_32"/>
    <property type="match status" value="1"/>
</dbReference>
<reference evidence="3" key="1">
    <citation type="submission" date="2024-07" db="EMBL/GenBank/DDBJ databases">
        <authorList>
            <person name="fu j."/>
        </authorList>
    </citation>
    <scope>NUCLEOTIDE SEQUENCE</scope>
    <source>
        <strain evidence="3">P10A9</strain>
    </source>
</reference>
<proteinExistence type="predicted"/>
<evidence type="ECO:0000313" key="4">
    <source>
        <dbReference type="EMBL" id="XDP46082.1"/>
    </source>
</evidence>
<dbReference type="SUPFAM" id="SSF53098">
    <property type="entry name" value="Ribonuclease H-like"/>
    <property type="match status" value="1"/>
</dbReference>
<dbReference type="PROSITE" id="PS50994">
    <property type="entry name" value="INTEGRASE"/>
    <property type="match status" value="1"/>
</dbReference>
<evidence type="ECO:0000313" key="3">
    <source>
        <dbReference type="EMBL" id="XDP44216.1"/>
    </source>
</evidence>
<dbReference type="GO" id="GO:0003676">
    <property type="term" value="F:nucleic acid binding"/>
    <property type="evidence" value="ECO:0007669"/>
    <property type="project" value="InterPro"/>
</dbReference>
<dbReference type="PANTHER" id="PTHR35004">
    <property type="entry name" value="TRANSPOSASE RV3428C-RELATED"/>
    <property type="match status" value="1"/>
</dbReference>
<dbReference type="SUPFAM" id="SSF46689">
    <property type="entry name" value="Homeodomain-like"/>
    <property type="match status" value="1"/>
</dbReference>
<dbReference type="PANTHER" id="PTHR35004:SF7">
    <property type="entry name" value="INTEGRASE PROTEIN"/>
    <property type="match status" value="1"/>
</dbReference>
<dbReference type="AlphaFoldDB" id="A0AB39KZS8"/>
<evidence type="ECO:0000259" key="2">
    <source>
        <dbReference type="PROSITE" id="PS50994"/>
    </source>
</evidence>
<evidence type="ECO:0000256" key="1">
    <source>
        <dbReference type="SAM" id="MobiDB-lite"/>
    </source>
</evidence>
<dbReference type="NCBIfam" id="NF033577">
    <property type="entry name" value="transpos_IS481"/>
    <property type="match status" value="1"/>
</dbReference>
<protein>
    <submittedName>
        <fullName evidence="3">IS481 family transposase</fullName>
    </submittedName>
</protein>
<feature type="region of interest" description="Disordered" evidence="1">
    <location>
        <begin position="44"/>
        <end position="63"/>
    </location>
</feature>
<name>A0AB39KZS8_9MICC</name>